<dbReference type="PANTHER" id="PTHR19211:SF6">
    <property type="entry name" value="BLL7188 PROTEIN"/>
    <property type="match status" value="1"/>
</dbReference>
<feature type="compositionally biased region" description="Basic and acidic residues" evidence="4">
    <location>
        <begin position="262"/>
        <end position="280"/>
    </location>
</feature>
<dbReference type="Gene3D" id="3.40.50.300">
    <property type="entry name" value="P-loop containing nucleotide triphosphate hydrolases"/>
    <property type="match status" value="2"/>
</dbReference>
<evidence type="ECO:0000259" key="5">
    <source>
        <dbReference type="PROSITE" id="PS50893"/>
    </source>
</evidence>
<evidence type="ECO:0000256" key="2">
    <source>
        <dbReference type="ARBA" id="ARBA00022741"/>
    </source>
</evidence>
<dbReference type="PANTHER" id="PTHR19211">
    <property type="entry name" value="ATP-BINDING TRANSPORT PROTEIN-RELATED"/>
    <property type="match status" value="1"/>
</dbReference>
<dbReference type="GO" id="GO:0005524">
    <property type="term" value="F:ATP binding"/>
    <property type="evidence" value="ECO:0007669"/>
    <property type="project" value="UniProtKB-KW"/>
</dbReference>
<gene>
    <name evidence="6" type="ORF">QH948_13515</name>
</gene>
<dbReference type="EMBL" id="CP123967">
    <property type="protein sequence ID" value="WGT47113.1"/>
    <property type="molecule type" value="Genomic_DNA"/>
</dbReference>
<sequence length="562" mass="59718">MAHSPVPAVVVDGLTYSLSDGSVILDDISARFPPGHTGLIGPNGSGKSTLLALIAGRLTPTAGTIRASGRVHLVPQRLPSDGRVADLLGISEVLAALRAVEAGSVDQAHFDAVGDDWDVEARALAELDALGFAGASPLLERAVATLSGGEATRVALAGARLARAEVTLLDEPTNNLDTATRHWLYDALDGWQGALIVVSHDRDLLDRVDALVDLDRRGVVAFGGNFHDYAEFRAARQETAERRLKEADAGLARAKRQAQVELQREAQRNRAGRRERAADNVNKMEAHYFQNRSERGSAAKAVAHQKAVAQAAEARSEADDAARTHDVIRVELPDTTVASGKEVLKLAVGDATLDVVGPERIRLEGANGSGKSTLLGTMLSGKAPAWAAVPPAGEPAASTAGLMAGVTVSRTPTVPVGVLAQRLDELDAFSSAIDAVRDAAPSRTPHDARALLARFLIRGDRADQPPATMSGGERFRVGLARVLFRDPAPQLLVLDEPTNNLDLDSVEQLVAALEDYRGALIVVTHDEHLVRELRVSRTWSASRDGRGVMRVADRFPEPVEGP</sequence>
<proteinExistence type="predicted"/>
<dbReference type="Pfam" id="PF00005">
    <property type="entry name" value="ABC_tran"/>
    <property type="match status" value="2"/>
</dbReference>
<dbReference type="PROSITE" id="PS50893">
    <property type="entry name" value="ABC_TRANSPORTER_2"/>
    <property type="match status" value="2"/>
</dbReference>
<dbReference type="InterPro" id="IPR027417">
    <property type="entry name" value="P-loop_NTPase"/>
</dbReference>
<dbReference type="SUPFAM" id="SSF52540">
    <property type="entry name" value="P-loop containing nucleoside triphosphate hydrolases"/>
    <property type="match status" value="2"/>
</dbReference>
<keyword evidence="1" id="KW-0677">Repeat</keyword>
<feature type="domain" description="ABC transporter" evidence="5">
    <location>
        <begin position="9"/>
        <end position="242"/>
    </location>
</feature>
<keyword evidence="3 6" id="KW-0067">ATP-binding</keyword>
<accession>A0ABY8PXA0</accession>
<evidence type="ECO:0000256" key="3">
    <source>
        <dbReference type="ARBA" id="ARBA00022840"/>
    </source>
</evidence>
<dbReference type="SMART" id="SM00382">
    <property type="entry name" value="AAA"/>
    <property type="match status" value="2"/>
</dbReference>
<feature type="region of interest" description="Disordered" evidence="4">
    <location>
        <begin position="255"/>
        <end position="280"/>
    </location>
</feature>
<organism evidence="6 7">
    <name type="scientific">Tessaracoccus lacteus</name>
    <dbReference type="NCBI Taxonomy" id="3041766"/>
    <lineage>
        <taxon>Bacteria</taxon>
        <taxon>Bacillati</taxon>
        <taxon>Actinomycetota</taxon>
        <taxon>Actinomycetes</taxon>
        <taxon>Propionibacteriales</taxon>
        <taxon>Propionibacteriaceae</taxon>
        <taxon>Tessaracoccus</taxon>
    </lineage>
</organism>
<evidence type="ECO:0000256" key="4">
    <source>
        <dbReference type="SAM" id="MobiDB-lite"/>
    </source>
</evidence>
<dbReference type="RefSeq" id="WP_281144850.1">
    <property type="nucleotide sequence ID" value="NZ_CP123967.1"/>
</dbReference>
<dbReference type="Proteomes" id="UP001244136">
    <property type="component" value="Chromosome"/>
</dbReference>
<name>A0ABY8PXA0_9ACTN</name>
<dbReference type="InterPro" id="IPR003593">
    <property type="entry name" value="AAA+_ATPase"/>
</dbReference>
<keyword evidence="7" id="KW-1185">Reference proteome</keyword>
<dbReference type="InterPro" id="IPR003439">
    <property type="entry name" value="ABC_transporter-like_ATP-bd"/>
</dbReference>
<evidence type="ECO:0000313" key="7">
    <source>
        <dbReference type="Proteomes" id="UP001244136"/>
    </source>
</evidence>
<evidence type="ECO:0000313" key="6">
    <source>
        <dbReference type="EMBL" id="WGT47113.1"/>
    </source>
</evidence>
<protein>
    <submittedName>
        <fullName evidence="6">ABC-F family ATP-binding cassette domain-containing protein</fullName>
    </submittedName>
</protein>
<reference evidence="6 7" key="1">
    <citation type="journal article" date="2008" name="Int. J. Syst. Evol. Microbiol.">
        <title>Tessaracoccus flavescens sp. nov., isolated from marine sediment.</title>
        <authorList>
            <person name="Lee D.W."/>
            <person name="Lee S.D."/>
        </authorList>
    </citation>
    <scope>NUCLEOTIDE SEQUENCE [LARGE SCALE GENOMIC DNA]</scope>
    <source>
        <strain evidence="6 7">T21</strain>
    </source>
</reference>
<keyword evidence="2" id="KW-0547">Nucleotide-binding</keyword>
<dbReference type="InterPro" id="IPR050611">
    <property type="entry name" value="ABCF"/>
</dbReference>
<feature type="domain" description="ABC transporter" evidence="5">
    <location>
        <begin position="322"/>
        <end position="559"/>
    </location>
</feature>
<evidence type="ECO:0000256" key="1">
    <source>
        <dbReference type="ARBA" id="ARBA00022737"/>
    </source>
</evidence>